<dbReference type="HOGENOM" id="CLU_000604_1_2_10"/>
<gene>
    <name evidence="5" type="ordered locus">Lbys_3566</name>
</gene>
<organism evidence="5 6">
    <name type="scientific">Leadbetterella byssophila (strain DSM 17132 / JCM 16389 / KACC 11308 / NBRC 106382 / 4M15)</name>
    <dbReference type="NCBI Taxonomy" id="649349"/>
    <lineage>
        <taxon>Bacteria</taxon>
        <taxon>Pseudomonadati</taxon>
        <taxon>Bacteroidota</taxon>
        <taxon>Cytophagia</taxon>
        <taxon>Cytophagales</taxon>
        <taxon>Leadbetterellaceae</taxon>
        <taxon>Leadbetterella</taxon>
    </lineage>
</organism>
<feature type="domain" description="ABC transporter" evidence="4">
    <location>
        <begin position="2"/>
        <end position="215"/>
    </location>
</feature>
<dbReference type="GO" id="GO:0005524">
    <property type="term" value="F:ATP binding"/>
    <property type="evidence" value="ECO:0007669"/>
    <property type="project" value="UniProtKB-KW"/>
</dbReference>
<dbReference type="InterPro" id="IPR003439">
    <property type="entry name" value="ABC_transporter-like_ATP-bd"/>
</dbReference>
<evidence type="ECO:0000256" key="1">
    <source>
        <dbReference type="ARBA" id="ARBA00022448"/>
    </source>
</evidence>
<dbReference type="InterPro" id="IPR027417">
    <property type="entry name" value="P-loop_NTPase"/>
</dbReference>
<keyword evidence="1" id="KW-0813">Transport</keyword>
<dbReference type="SUPFAM" id="SSF52540">
    <property type="entry name" value="P-loop containing nucleoside triphosphate hydrolases"/>
    <property type="match status" value="1"/>
</dbReference>
<dbReference type="PROSITE" id="PS50893">
    <property type="entry name" value="ABC_TRANSPORTER_2"/>
    <property type="match status" value="1"/>
</dbReference>
<evidence type="ECO:0000313" key="6">
    <source>
        <dbReference type="Proteomes" id="UP000007435"/>
    </source>
</evidence>
<dbReference type="EMBL" id="CP002305">
    <property type="protein sequence ID" value="ADQ19214.1"/>
    <property type="molecule type" value="Genomic_DNA"/>
</dbReference>
<evidence type="ECO:0000313" key="5">
    <source>
        <dbReference type="EMBL" id="ADQ19214.1"/>
    </source>
</evidence>
<dbReference type="STRING" id="649349.Lbys_3566"/>
<keyword evidence="3" id="KW-0067">ATP-binding</keyword>
<dbReference type="GO" id="GO:0016887">
    <property type="term" value="F:ATP hydrolysis activity"/>
    <property type="evidence" value="ECO:0007669"/>
    <property type="project" value="InterPro"/>
</dbReference>
<proteinExistence type="predicted"/>
<evidence type="ECO:0000256" key="3">
    <source>
        <dbReference type="ARBA" id="ARBA00022840"/>
    </source>
</evidence>
<sequence>MLKLEAYSKAYSGHTIIERSDLEIPMGIHWVKGQNGSGKSTLFRSIGGIIPFDGNILWKEKDLKKNPVAYRLCVNLGEAEPLYPEFLSGWDILKFVAEAKRAEEGQLFAFGELFGSDQYWKQPIGTYSSGMTKKIGIIAAFLGSPELILLDEPLVTLDKVSIQKLVDLILEKYKKESVSFLLSSHQDTALEALPITQFYEVKYGRIYEQNTLSDLG</sequence>
<dbReference type="AlphaFoldDB" id="E4RZ96"/>
<keyword evidence="6" id="KW-1185">Reference proteome</keyword>
<evidence type="ECO:0000259" key="4">
    <source>
        <dbReference type="PROSITE" id="PS50893"/>
    </source>
</evidence>
<dbReference type="PANTHER" id="PTHR42939">
    <property type="entry name" value="ABC TRANSPORTER ATP-BINDING PROTEIN ALBC-RELATED"/>
    <property type="match status" value="1"/>
</dbReference>
<accession>E4RZ96</accession>
<dbReference type="PANTHER" id="PTHR42939:SF1">
    <property type="entry name" value="ABC TRANSPORTER ATP-BINDING PROTEIN ALBC-RELATED"/>
    <property type="match status" value="1"/>
</dbReference>
<dbReference type="RefSeq" id="WP_013410235.1">
    <property type="nucleotide sequence ID" value="NC_014655.1"/>
</dbReference>
<dbReference type="Pfam" id="PF00005">
    <property type="entry name" value="ABC_tran"/>
    <property type="match status" value="1"/>
</dbReference>
<dbReference type="Proteomes" id="UP000007435">
    <property type="component" value="Chromosome"/>
</dbReference>
<name>E4RZ96_LEAB4</name>
<evidence type="ECO:0000256" key="2">
    <source>
        <dbReference type="ARBA" id="ARBA00022741"/>
    </source>
</evidence>
<dbReference type="KEGG" id="lby:Lbys_3566"/>
<reference key="1">
    <citation type="submission" date="2010-11" db="EMBL/GenBank/DDBJ databases">
        <title>The complete genome of Leadbetterella byssophila DSM 17132.</title>
        <authorList>
            <consortium name="US DOE Joint Genome Institute (JGI-PGF)"/>
            <person name="Lucas S."/>
            <person name="Copeland A."/>
            <person name="Lapidus A."/>
            <person name="Glavina del Rio T."/>
            <person name="Dalin E."/>
            <person name="Tice H."/>
            <person name="Bruce D."/>
            <person name="Goodwin L."/>
            <person name="Pitluck S."/>
            <person name="Kyrpides N."/>
            <person name="Mavromatis K."/>
            <person name="Ivanova N."/>
            <person name="Teshima H."/>
            <person name="Brettin T."/>
            <person name="Detter J.C."/>
            <person name="Han C."/>
            <person name="Tapia R."/>
            <person name="Land M."/>
            <person name="Hauser L."/>
            <person name="Markowitz V."/>
            <person name="Cheng J.-F."/>
            <person name="Hugenholtz P."/>
            <person name="Woyke T."/>
            <person name="Wu D."/>
            <person name="Tindall B."/>
            <person name="Pomrenke H.G."/>
            <person name="Brambilla E."/>
            <person name="Klenk H.-P."/>
            <person name="Eisen J.A."/>
        </authorList>
    </citation>
    <scope>NUCLEOTIDE SEQUENCE [LARGE SCALE GENOMIC DNA]</scope>
    <source>
        <strain>DSM 17132</strain>
    </source>
</reference>
<reference evidence="5 6" key="2">
    <citation type="journal article" date="2011" name="Stand. Genomic Sci.">
        <title>Complete genome sequence of Leadbetterella byssophila type strain (4M15).</title>
        <authorList>
            <person name="Abt B."/>
            <person name="Teshima H."/>
            <person name="Lucas S."/>
            <person name="Lapidus A."/>
            <person name="Del Rio T.G."/>
            <person name="Nolan M."/>
            <person name="Tice H."/>
            <person name="Cheng J.F."/>
            <person name="Pitluck S."/>
            <person name="Liolios K."/>
            <person name="Pagani I."/>
            <person name="Ivanova N."/>
            <person name="Mavromatis K."/>
            <person name="Pati A."/>
            <person name="Tapia R."/>
            <person name="Han C."/>
            <person name="Goodwin L."/>
            <person name="Chen A."/>
            <person name="Palaniappan K."/>
            <person name="Land M."/>
            <person name="Hauser L."/>
            <person name="Chang Y.J."/>
            <person name="Jeffries C.D."/>
            <person name="Rohde M."/>
            <person name="Goker M."/>
            <person name="Tindall B.J."/>
            <person name="Detter J.C."/>
            <person name="Woyke T."/>
            <person name="Bristow J."/>
            <person name="Eisen J.A."/>
            <person name="Markowitz V."/>
            <person name="Hugenholtz P."/>
            <person name="Klenk H.P."/>
            <person name="Kyrpides N.C."/>
        </authorList>
    </citation>
    <scope>NUCLEOTIDE SEQUENCE [LARGE SCALE GENOMIC DNA]</scope>
    <source>
        <strain evidence="6">DSM 17132 / JCM 16389 / KACC 11308 / NBRC 106382 / 4M15</strain>
    </source>
</reference>
<protein>
    <submittedName>
        <fullName evidence="5">ABC transporter related protein</fullName>
    </submittedName>
</protein>
<dbReference type="InterPro" id="IPR051782">
    <property type="entry name" value="ABC_Transporter_VariousFunc"/>
</dbReference>
<dbReference type="Gene3D" id="3.40.50.300">
    <property type="entry name" value="P-loop containing nucleotide triphosphate hydrolases"/>
    <property type="match status" value="1"/>
</dbReference>
<dbReference type="OrthoDB" id="9801987at2"/>
<keyword evidence="2" id="KW-0547">Nucleotide-binding</keyword>
<dbReference type="eggNOG" id="COG1131">
    <property type="taxonomic scope" value="Bacteria"/>
</dbReference>